<dbReference type="Proteomes" id="UP000711995">
    <property type="component" value="Unassembled WGS sequence"/>
</dbReference>
<protein>
    <submittedName>
        <fullName evidence="1">Uncharacterized protein</fullName>
    </submittedName>
</protein>
<evidence type="ECO:0000313" key="1">
    <source>
        <dbReference type="EMBL" id="NIZ40910.1"/>
    </source>
</evidence>
<gene>
    <name evidence="1" type="ORF">HCT14_05255</name>
</gene>
<name>A0A968G983_9SPIO</name>
<dbReference type="RefSeq" id="WP_167700497.1">
    <property type="nucleotide sequence ID" value="NZ_CP118174.1"/>
</dbReference>
<dbReference type="AlphaFoldDB" id="A0A968G983"/>
<sequence length="228" mass="25938">MIDDSLVLNPSSPILYTLTAPSNSPYEQYIHRHADASSVRIDLRINEKTEWGGNLWISAVQAVRPGAQVVIDPRRIGAGTPTILFNWFKGEVGYLEEPNTPSGIRRNQALPLIIPVSDHTYDFFPRENVILYDIDVNESSVSIDYNSMIRNLYNQNGAGSLDRAQAWRGSSERFQAGDTVDLVFLLYRTVEDYEWYQETIVHDGGDPLQRTTIDHFIELQRIPVVLKE</sequence>
<evidence type="ECO:0000313" key="2">
    <source>
        <dbReference type="Proteomes" id="UP000711995"/>
    </source>
</evidence>
<organism evidence="1 2">
    <name type="scientific">Entomospira entomophila</name>
    <dbReference type="NCBI Taxonomy" id="2719988"/>
    <lineage>
        <taxon>Bacteria</taxon>
        <taxon>Pseudomonadati</taxon>
        <taxon>Spirochaetota</taxon>
        <taxon>Spirochaetia</taxon>
        <taxon>Spirochaetales</taxon>
        <taxon>Spirochaetaceae</taxon>
        <taxon>Entomospira</taxon>
    </lineage>
</organism>
<reference evidence="1 2" key="1">
    <citation type="submission" date="2020-03" db="EMBL/GenBank/DDBJ databases">
        <title>Spirochaetal bacteria isolated from arthropods constitute a novel genus Entomospira genus novum within the order Spirochaetales.</title>
        <authorList>
            <person name="Grana-Miraglia L."/>
            <person name="Sikutova S."/>
            <person name="Fingerle V."/>
            <person name="Sing A."/>
            <person name="Castillo-Ramirez S."/>
            <person name="Margos G."/>
            <person name="Rudolf I."/>
        </authorList>
    </citation>
    <scope>NUCLEOTIDE SEQUENCE [LARGE SCALE GENOMIC DNA]</scope>
    <source>
        <strain evidence="1 2">BR193</strain>
    </source>
</reference>
<proteinExistence type="predicted"/>
<accession>A0A968G983</accession>
<dbReference type="EMBL" id="JAATLJ010000001">
    <property type="protein sequence ID" value="NIZ40910.1"/>
    <property type="molecule type" value="Genomic_DNA"/>
</dbReference>
<keyword evidence="2" id="KW-1185">Reference proteome</keyword>
<comment type="caution">
    <text evidence="1">The sequence shown here is derived from an EMBL/GenBank/DDBJ whole genome shotgun (WGS) entry which is preliminary data.</text>
</comment>